<name>X1Q1M9_9ZZZZ</name>
<evidence type="ECO:0000313" key="1">
    <source>
        <dbReference type="EMBL" id="GAI44960.1"/>
    </source>
</evidence>
<reference evidence="1" key="1">
    <citation type="journal article" date="2014" name="Front. Microbiol.">
        <title>High frequency of phylogenetically diverse reductive dehalogenase-homologous genes in deep subseafloor sedimentary metagenomes.</title>
        <authorList>
            <person name="Kawai M."/>
            <person name="Futagami T."/>
            <person name="Toyoda A."/>
            <person name="Takaki Y."/>
            <person name="Nishi S."/>
            <person name="Hori S."/>
            <person name="Arai W."/>
            <person name="Tsubouchi T."/>
            <person name="Morono Y."/>
            <person name="Uchiyama I."/>
            <person name="Ito T."/>
            <person name="Fujiyama A."/>
            <person name="Inagaki F."/>
            <person name="Takami H."/>
        </authorList>
    </citation>
    <scope>NUCLEOTIDE SEQUENCE</scope>
    <source>
        <strain evidence="1">Expedition CK06-06</strain>
    </source>
</reference>
<accession>X1Q1M9</accession>
<gene>
    <name evidence="1" type="ORF">S06H3_43257</name>
</gene>
<protein>
    <submittedName>
        <fullName evidence="1">Uncharacterized protein</fullName>
    </submittedName>
</protein>
<comment type="caution">
    <text evidence="1">The sequence shown here is derived from an EMBL/GenBank/DDBJ whole genome shotgun (WGS) entry which is preliminary data.</text>
</comment>
<dbReference type="SUPFAM" id="SSF55874">
    <property type="entry name" value="ATPase domain of HSP90 chaperone/DNA topoisomerase II/histidine kinase"/>
    <property type="match status" value="1"/>
</dbReference>
<proteinExistence type="predicted"/>
<dbReference type="InterPro" id="IPR036890">
    <property type="entry name" value="HATPase_C_sf"/>
</dbReference>
<organism evidence="1">
    <name type="scientific">marine sediment metagenome</name>
    <dbReference type="NCBI Taxonomy" id="412755"/>
    <lineage>
        <taxon>unclassified sequences</taxon>
        <taxon>metagenomes</taxon>
        <taxon>ecological metagenomes</taxon>
    </lineage>
</organism>
<feature type="non-terminal residue" evidence="1">
    <location>
        <position position="76"/>
    </location>
</feature>
<sequence>MSISGADIAKFINDLFGERMIRHNIDFKATPSFREKVIRGYPSTFYPVFINLVDNAIYWLGDLPESRKIRFDAKDN</sequence>
<dbReference type="EMBL" id="BARV01026821">
    <property type="protein sequence ID" value="GAI44960.1"/>
    <property type="molecule type" value="Genomic_DNA"/>
</dbReference>
<dbReference type="AlphaFoldDB" id="X1Q1M9"/>